<comment type="similarity">
    <text evidence="7 8">Belongs to the PINc/VapC protein family.</text>
</comment>
<dbReference type="Proteomes" id="UP000317998">
    <property type="component" value="Unassembled WGS sequence"/>
</dbReference>
<dbReference type="InterPro" id="IPR022907">
    <property type="entry name" value="VapC_family"/>
</dbReference>
<evidence type="ECO:0000256" key="4">
    <source>
        <dbReference type="ARBA" id="ARBA00022723"/>
    </source>
</evidence>
<dbReference type="EC" id="3.1.-.-" evidence="8"/>
<evidence type="ECO:0000256" key="1">
    <source>
        <dbReference type="ARBA" id="ARBA00001946"/>
    </source>
</evidence>
<evidence type="ECO:0000313" key="10">
    <source>
        <dbReference type="EMBL" id="TQL48662.1"/>
    </source>
</evidence>
<protein>
    <recommendedName>
        <fullName evidence="8">Ribonuclease VapC</fullName>
        <shortName evidence="8">RNase VapC</shortName>
        <ecNumber evidence="8">3.1.-.-</ecNumber>
    </recommendedName>
    <alternativeName>
        <fullName evidence="8">Toxin VapC</fullName>
    </alternativeName>
</protein>
<evidence type="ECO:0000256" key="6">
    <source>
        <dbReference type="ARBA" id="ARBA00022842"/>
    </source>
</evidence>
<evidence type="ECO:0000256" key="8">
    <source>
        <dbReference type="HAMAP-Rule" id="MF_00265"/>
    </source>
</evidence>
<keyword evidence="10" id="KW-0255">Endonuclease</keyword>
<feature type="domain" description="PIN" evidence="9">
    <location>
        <begin position="11"/>
        <end position="125"/>
    </location>
</feature>
<reference evidence="10 11" key="1">
    <citation type="submission" date="2019-06" db="EMBL/GenBank/DDBJ databases">
        <title>Sequencing the genomes of 1000 actinobacteria strains.</title>
        <authorList>
            <person name="Klenk H.-P."/>
        </authorList>
    </citation>
    <scope>NUCLEOTIDE SEQUENCE [LARGE SCALE GENOMIC DNA]</scope>
    <source>
        <strain evidence="10 11">DSM 26477</strain>
    </source>
</reference>
<dbReference type="GO" id="GO:0000287">
    <property type="term" value="F:magnesium ion binding"/>
    <property type="evidence" value="ECO:0007669"/>
    <property type="project" value="UniProtKB-UniRule"/>
</dbReference>
<evidence type="ECO:0000256" key="3">
    <source>
        <dbReference type="ARBA" id="ARBA00022722"/>
    </source>
</evidence>
<dbReference type="InterPro" id="IPR029060">
    <property type="entry name" value="PIN-like_dom_sf"/>
</dbReference>
<keyword evidence="4 8" id="KW-0479">Metal-binding</keyword>
<evidence type="ECO:0000256" key="2">
    <source>
        <dbReference type="ARBA" id="ARBA00022649"/>
    </source>
</evidence>
<accession>A0A542YKQ3</accession>
<dbReference type="HAMAP" id="MF_00265">
    <property type="entry name" value="VapC_Nob1"/>
    <property type="match status" value="1"/>
</dbReference>
<evidence type="ECO:0000256" key="5">
    <source>
        <dbReference type="ARBA" id="ARBA00022801"/>
    </source>
</evidence>
<feature type="binding site" evidence="8">
    <location>
        <position position="102"/>
    </location>
    <ligand>
        <name>Mg(2+)</name>
        <dbReference type="ChEBI" id="CHEBI:18420"/>
    </ligand>
</feature>
<comment type="cofactor">
    <cofactor evidence="1 8">
        <name>Mg(2+)</name>
        <dbReference type="ChEBI" id="CHEBI:18420"/>
    </cofactor>
</comment>
<dbReference type="InterPro" id="IPR050556">
    <property type="entry name" value="Type_II_TA_system_RNase"/>
</dbReference>
<evidence type="ECO:0000259" key="9">
    <source>
        <dbReference type="Pfam" id="PF01850"/>
    </source>
</evidence>
<dbReference type="OrthoDB" id="9799448at2"/>
<dbReference type="GO" id="GO:0016787">
    <property type="term" value="F:hydrolase activity"/>
    <property type="evidence" value="ECO:0007669"/>
    <property type="project" value="UniProtKB-KW"/>
</dbReference>
<dbReference type="SUPFAM" id="SSF88723">
    <property type="entry name" value="PIN domain-like"/>
    <property type="match status" value="1"/>
</dbReference>
<sequence length="137" mass="14595">MTAALSVRQGLLDTSVFIAVEQHRDLDHGALPLEQYVSVITRGELYAGVHAAQASDVRAVRLSTLDSIAGLVTLQVDGDAAAHWGRLRQAVSAAGRRANVNDLWIAAIALAHDLPVITQDDDFDLIHELGGPAVIKV</sequence>
<dbReference type="GO" id="GO:0004540">
    <property type="term" value="F:RNA nuclease activity"/>
    <property type="evidence" value="ECO:0007669"/>
    <property type="project" value="InterPro"/>
</dbReference>
<dbReference type="PANTHER" id="PTHR33653:SF1">
    <property type="entry name" value="RIBONUCLEASE VAPC2"/>
    <property type="match status" value="1"/>
</dbReference>
<comment type="caution">
    <text evidence="10">The sequence shown here is derived from an EMBL/GenBank/DDBJ whole genome shotgun (WGS) entry which is preliminary data.</text>
</comment>
<gene>
    <name evidence="8" type="primary">vapC</name>
    <name evidence="10" type="ORF">FB562_1760</name>
</gene>
<dbReference type="InterPro" id="IPR002716">
    <property type="entry name" value="PIN_dom"/>
</dbReference>
<comment type="function">
    <text evidence="8">Toxic component of a toxin-antitoxin (TA) system. An RNase.</text>
</comment>
<keyword evidence="3 8" id="KW-0540">Nuclease</keyword>
<dbReference type="GO" id="GO:0090729">
    <property type="term" value="F:toxin activity"/>
    <property type="evidence" value="ECO:0007669"/>
    <property type="project" value="UniProtKB-KW"/>
</dbReference>
<dbReference type="RefSeq" id="WP_141880742.1">
    <property type="nucleotide sequence ID" value="NZ_VFOM01000001.1"/>
</dbReference>
<name>A0A542YKQ3_9MICO</name>
<keyword evidence="11" id="KW-1185">Reference proteome</keyword>
<dbReference type="EMBL" id="VFOM01000001">
    <property type="protein sequence ID" value="TQL48662.1"/>
    <property type="molecule type" value="Genomic_DNA"/>
</dbReference>
<dbReference type="Gene3D" id="3.40.50.1010">
    <property type="entry name" value="5'-nuclease"/>
    <property type="match status" value="1"/>
</dbReference>
<keyword evidence="5 8" id="KW-0378">Hydrolase</keyword>
<dbReference type="Pfam" id="PF01850">
    <property type="entry name" value="PIN"/>
    <property type="match status" value="1"/>
</dbReference>
<keyword evidence="8" id="KW-0800">Toxin</keyword>
<evidence type="ECO:0000313" key="11">
    <source>
        <dbReference type="Proteomes" id="UP000317998"/>
    </source>
</evidence>
<keyword evidence="2 8" id="KW-1277">Toxin-antitoxin system</keyword>
<keyword evidence="6 8" id="KW-0460">Magnesium</keyword>
<dbReference type="GO" id="GO:0004519">
    <property type="term" value="F:endonuclease activity"/>
    <property type="evidence" value="ECO:0007669"/>
    <property type="project" value="UniProtKB-KW"/>
</dbReference>
<proteinExistence type="inferred from homology"/>
<dbReference type="AlphaFoldDB" id="A0A542YKQ3"/>
<organism evidence="10 11">
    <name type="scientific">Homoserinimonas aerilata</name>
    <dbReference type="NCBI Taxonomy" id="1162970"/>
    <lineage>
        <taxon>Bacteria</taxon>
        <taxon>Bacillati</taxon>
        <taxon>Actinomycetota</taxon>
        <taxon>Actinomycetes</taxon>
        <taxon>Micrococcales</taxon>
        <taxon>Microbacteriaceae</taxon>
        <taxon>Homoserinimonas</taxon>
    </lineage>
</organism>
<feature type="binding site" evidence="8">
    <location>
        <position position="13"/>
    </location>
    <ligand>
        <name>Mg(2+)</name>
        <dbReference type="ChEBI" id="CHEBI:18420"/>
    </ligand>
</feature>
<evidence type="ECO:0000256" key="7">
    <source>
        <dbReference type="ARBA" id="ARBA00038093"/>
    </source>
</evidence>
<dbReference type="PANTHER" id="PTHR33653">
    <property type="entry name" value="RIBONUCLEASE VAPC2"/>
    <property type="match status" value="1"/>
</dbReference>